<dbReference type="Pfam" id="PF05076">
    <property type="entry name" value="SUFU"/>
    <property type="match status" value="1"/>
</dbReference>
<keyword evidence="3" id="KW-1185">Reference proteome</keyword>
<feature type="domain" description="Suppressor of fused-like" evidence="1">
    <location>
        <begin position="35"/>
        <end position="165"/>
    </location>
</feature>
<dbReference type="InterPro" id="IPR020941">
    <property type="entry name" value="SUFU-like_domain"/>
</dbReference>
<gene>
    <name evidence="2" type="ORF">Acy02nite_39800</name>
</gene>
<name>A0A919IHV7_9ACTN</name>
<organism evidence="2 3">
    <name type="scientific">Actinoplanes cyaneus</name>
    <dbReference type="NCBI Taxonomy" id="52696"/>
    <lineage>
        <taxon>Bacteria</taxon>
        <taxon>Bacillati</taxon>
        <taxon>Actinomycetota</taxon>
        <taxon>Actinomycetes</taxon>
        <taxon>Micromonosporales</taxon>
        <taxon>Micromonosporaceae</taxon>
        <taxon>Actinoplanes</taxon>
    </lineage>
</organism>
<reference evidence="2" key="1">
    <citation type="submission" date="2021-01" db="EMBL/GenBank/DDBJ databases">
        <title>Whole genome shotgun sequence of Actinoplanes cyaneus NBRC 14990.</title>
        <authorList>
            <person name="Komaki H."/>
            <person name="Tamura T."/>
        </authorList>
    </citation>
    <scope>NUCLEOTIDE SEQUENCE</scope>
    <source>
        <strain evidence="2">NBRC 14990</strain>
    </source>
</reference>
<evidence type="ECO:0000259" key="1">
    <source>
        <dbReference type="Pfam" id="PF05076"/>
    </source>
</evidence>
<evidence type="ECO:0000313" key="3">
    <source>
        <dbReference type="Proteomes" id="UP000619479"/>
    </source>
</evidence>
<accession>A0A919IHV7</accession>
<dbReference type="AlphaFoldDB" id="A0A919IHV7"/>
<dbReference type="RefSeq" id="WP_203742523.1">
    <property type="nucleotide sequence ID" value="NZ_BAAAUC010000047.1"/>
</dbReference>
<proteinExistence type="predicted"/>
<dbReference type="Proteomes" id="UP000619479">
    <property type="component" value="Unassembled WGS sequence"/>
</dbReference>
<dbReference type="EMBL" id="BOMH01000028">
    <property type="protein sequence ID" value="GID66099.1"/>
    <property type="molecule type" value="Genomic_DNA"/>
</dbReference>
<sequence>MAAPAVLKDVFLAHQQHWGEEDGGYLFEDPAGPLPRIDVLVYRPSGRTGLTTFTTIGMAARPLPGGGGLAELQFSRRGVLTERAENEIARQLANLAVHPFLAGAALDWGHLIGLGQDFPTFPGCHAVFLSGPLTENARDYLQTGEGPVRVLNVIPITDVERDLGRVLTPIEFVQALLSRVDILAERPA</sequence>
<evidence type="ECO:0000313" key="2">
    <source>
        <dbReference type="EMBL" id="GID66099.1"/>
    </source>
</evidence>
<comment type="caution">
    <text evidence="2">The sequence shown here is derived from an EMBL/GenBank/DDBJ whole genome shotgun (WGS) entry which is preliminary data.</text>
</comment>
<protein>
    <recommendedName>
        <fullName evidence="1">Suppressor of fused-like domain-containing protein</fullName>
    </recommendedName>
</protein>